<name>A0A816MPI9_9BILA</name>
<dbReference type="InterPro" id="IPR000832">
    <property type="entry name" value="GPCR_2_secretin-like"/>
</dbReference>
<organism evidence="10 12">
    <name type="scientific">Rotaria magnacalcarata</name>
    <dbReference type="NCBI Taxonomy" id="392030"/>
    <lineage>
        <taxon>Eukaryota</taxon>
        <taxon>Metazoa</taxon>
        <taxon>Spiralia</taxon>
        <taxon>Gnathifera</taxon>
        <taxon>Rotifera</taxon>
        <taxon>Eurotatoria</taxon>
        <taxon>Bdelloidea</taxon>
        <taxon>Philodinida</taxon>
        <taxon>Philodinidae</taxon>
        <taxon>Rotaria</taxon>
    </lineage>
</organism>
<dbReference type="PANTHER" id="PTHR12011:SF471">
    <property type="entry name" value="G-PROTEIN COUPLED RECEPTORS FAMILY 2 PROFILE 2 DOMAIN-CONTAINING PROTEIN"/>
    <property type="match status" value="1"/>
</dbReference>
<dbReference type="Proteomes" id="UP000663866">
    <property type="component" value="Unassembled WGS sequence"/>
</dbReference>
<evidence type="ECO:0000256" key="3">
    <source>
        <dbReference type="ARBA" id="ARBA00022989"/>
    </source>
</evidence>
<feature type="transmembrane region" description="Helical" evidence="7">
    <location>
        <begin position="477"/>
        <end position="497"/>
    </location>
</feature>
<dbReference type="CDD" id="cd13952">
    <property type="entry name" value="7tm_classB"/>
    <property type="match status" value="1"/>
</dbReference>
<dbReference type="GO" id="GO:0004930">
    <property type="term" value="F:G protein-coupled receptor activity"/>
    <property type="evidence" value="ECO:0007669"/>
    <property type="project" value="InterPro"/>
</dbReference>
<feature type="transmembrane region" description="Helical" evidence="7">
    <location>
        <begin position="572"/>
        <end position="592"/>
    </location>
</feature>
<dbReference type="PROSITE" id="PS50221">
    <property type="entry name" value="GAIN_B"/>
    <property type="match status" value="1"/>
</dbReference>
<keyword evidence="4 7" id="KW-0472">Membrane</keyword>
<dbReference type="Pfam" id="PF01825">
    <property type="entry name" value="GPS"/>
    <property type="match status" value="1"/>
</dbReference>
<dbReference type="PANTHER" id="PTHR12011">
    <property type="entry name" value="ADHESION G-PROTEIN COUPLED RECEPTOR"/>
    <property type="match status" value="1"/>
</dbReference>
<feature type="transmembrane region" description="Helical" evidence="7">
    <location>
        <begin position="604"/>
        <end position="625"/>
    </location>
</feature>
<evidence type="ECO:0000256" key="1">
    <source>
        <dbReference type="ARBA" id="ARBA00004141"/>
    </source>
</evidence>
<feature type="transmembrane region" description="Helical" evidence="7">
    <location>
        <begin position="441"/>
        <end position="465"/>
    </location>
</feature>
<evidence type="ECO:0000256" key="6">
    <source>
        <dbReference type="SAM" id="MobiDB-lite"/>
    </source>
</evidence>
<dbReference type="GO" id="GO:0005886">
    <property type="term" value="C:plasma membrane"/>
    <property type="evidence" value="ECO:0007669"/>
    <property type="project" value="TreeGrafter"/>
</dbReference>
<evidence type="ECO:0000256" key="7">
    <source>
        <dbReference type="SAM" id="Phobius"/>
    </source>
</evidence>
<dbReference type="PROSITE" id="PS50261">
    <property type="entry name" value="G_PROTEIN_RECEP_F2_4"/>
    <property type="match status" value="1"/>
</dbReference>
<dbReference type="Proteomes" id="UP000663856">
    <property type="component" value="Unassembled WGS sequence"/>
</dbReference>
<dbReference type="InterPro" id="IPR046338">
    <property type="entry name" value="GAIN_dom_sf"/>
</dbReference>
<dbReference type="EMBL" id="CAJOBG010006743">
    <property type="protein sequence ID" value="CAF4196244.1"/>
    <property type="molecule type" value="Genomic_DNA"/>
</dbReference>
<keyword evidence="3 7" id="KW-1133">Transmembrane helix</keyword>
<dbReference type="GO" id="GO:0007189">
    <property type="term" value="P:adenylate cyclase-activating G protein-coupled receptor signaling pathway"/>
    <property type="evidence" value="ECO:0007669"/>
    <property type="project" value="TreeGrafter"/>
</dbReference>
<keyword evidence="13" id="KW-1185">Reference proteome</keyword>
<evidence type="ECO:0000259" key="9">
    <source>
        <dbReference type="PROSITE" id="PS50261"/>
    </source>
</evidence>
<feature type="transmembrane region" description="Helical" evidence="7">
    <location>
        <begin position="367"/>
        <end position="386"/>
    </location>
</feature>
<keyword evidence="5" id="KW-1015">Disulfide bond</keyword>
<evidence type="ECO:0000256" key="4">
    <source>
        <dbReference type="ARBA" id="ARBA00023136"/>
    </source>
</evidence>
<dbReference type="AlphaFoldDB" id="A0A816MPI9"/>
<protein>
    <submittedName>
        <fullName evidence="10">Uncharacterized protein</fullName>
    </submittedName>
</protein>
<feature type="transmembrane region" description="Helical" evidence="7">
    <location>
        <begin position="398"/>
        <end position="421"/>
    </location>
</feature>
<evidence type="ECO:0000259" key="8">
    <source>
        <dbReference type="PROSITE" id="PS50221"/>
    </source>
</evidence>
<evidence type="ECO:0000256" key="2">
    <source>
        <dbReference type="ARBA" id="ARBA00022692"/>
    </source>
</evidence>
<gene>
    <name evidence="11" type="ORF">OVN521_LOCUS26134</name>
    <name evidence="10" type="ORF">WKI299_LOCUS4973</name>
</gene>
<dbReference type="Pfam" id="PF00002">
    <property type="entry name" value="7tm_2"/>
    <property type="match status" value="1"/>
</dbReference>
<feature type="transmembrane region" description="Helical" evidence="7">
    <location>
        <begin position="524"/>
        <end position="552"/>
    </location>
</feature>
<keyword evidence="2 7" id="KW-0812">Transmembrane</keyword>
<dbReference type="InterPro" id="IPR057244">
    <property type="entry name" value="GAIN_B"/>
</dbReference>
<proteinExistence type="predicted"/>
<dbReference type="InterPro" id="IPR017981">
    <property type="entry name" value="GPCR_2-like_7TM"/>
</dbReference>
<dbReference type="Gene3D" id="2.60.220.50">
    <property type="match status" value="1"/>
</dbReference>
<feature type="domain" description="GAIN-B" evidence="8">
    <location>
        <begin position="198"/>
        <end position="356"/>
    </location>
</feature>
<dbReference type="Gene3D" id="1.20.1070.10">
    <property type="entry name" value="Rhodopsin 7-helix transmembrane proteins"/>
    <property type="match status" value="1"/>
</dbReference>
<sequence length="700" mass="79410">MIYNQIVVQSKSEFPHRNNTKILFGLYEQSVLRDYVRQMTRVGNEKAIKSATYSTMGDTVITTYKSAAGTSEIKITTASNPVEATTSARASFKWSTTRHLNFCKNSSYFLYSGDCKERNATMRNAENTLKNTTNSSVIAEQLSLYLSSVTDSNVSSSSQNALTVEKIDSYLANISSANLTKPTIDSILVAQHPDQGDNVIILGASFATDIGGQVIDSSNINSVNTPSITAAAIVNNQSLVGVTSLNMLIIDKPTAYTNVDHKTNRTIASSIIMVTLRRNEATPARINISLYFKVLAEFEPKVPANYFCSFYDTTNQAWNESGCTKPTFKSALNRYECRCNHTTTFALVWLPKSHLTRYLNSQDIASLVFQSISILCFLTIVLHTILTRIQNPMNLQIYDLLPLISCFATMILFIFFIALAMTTYTKTSSEDQTSCFLSSSVLMFFVYFFLIFMFCTKTSVAYFYYLRFVRLFSPPSYQRLFVMILISFFISLIWVSVAAGLNSNPSYDITQLYPYKLCWFTRDVIYYFLTIPVGVFLFLNILMFILVAHRIIKHVRNATSPHQSYEQMKQCLIILLLSSATQGIGWLFGPFLSIVDENVGNILVWFFIIFNGLEGLWIVMLYLIIRSQHSDEQNRKLGVGELQNANDSTLHTYEYPVEQENKNEVDNIRAEMQVQYQSKQKQTTNSSNQLHDQTANYYYE</sequence>
<comment type="caution">
    <text evidence="10">The sequence shown here is derived from an EMBL/GenBank/DDBJ whole genome shotgun (WGS) entry which is preliminary data.</text>
</comment>
<accession>A0A816MPI9</accession>
<evidence type="ECO:0000313" key="12">
    <source>
        <dbReference type="Proteomes" id="UP000663856"/>
    </source>
</evidence>
<feature type="region of interest" description="Disordered" evidence="6">
    <location>
        <begin position="678"/>
        <end position="700"/>
    </location>
</feature>
<dbReference type="GO" id="GO:0007166">
    <property type="term" value="P:cell surface receptor signaling pathway"/>
    <property type="evidence" value="ECO:0007669"/>
    <property type="project" value="InterPro"/>
</dbReference>
<evidence type="ECO:0000313" key="10">
    <source>
        <dbReference type="EMBL" id="CAF2005476.1"/>
    </source>
</evidence>
<evidence type="ECO:0000256" key="5">
    <source>
        <dbReference type="ARBA" id="ARBA00023157"/>
    </source>
</evidence>
<evidence type="ECO:0000313" key="13">
    <source>
        <dbReference type="Proteomes" id="UP000663866"/>
    </source>
</evidence>
<comment type="subcellular location">
    <subcellularLocation>
        <location evidence="1">Membrane</location>
        <topology evidence="1">Multi-pass membrane protein</topology>
    </subcellularLocation>
</comment>
<dbReference type="InterPro" id="IPR000203">
    <property type="entry name" value="GPS"/>
</dbReference>
<reference evidence="10" key="1">
    <citation type="submission" date="2021-02" db="EMBL/GenBank/DDBJ databases">
        <authorList>
            <person name="Nowell W R."/>
        </authorList>
    </citation>
    <scope>NUCLEOTIDE SEQUENCE</scope>
</reference>
<evidence type="ECO:0000313" key="11">
    <source>
        <dbReference type="EMBL" id="CAF4196244.1"/>
    </source>
</evidence>
<feature type="domain" description="G-protein coupled receptors family 2 profile 2" evidence="9">
    <location>
        <begin position="362"/>
        <end position="626"/>
    </location>
</feature>
<dbReference type="EMBL" id="CAJNRF010001342">
    <property type="protein sequence ID" value="CAF2005476.1"/>
    <property type="molecule type" value="Genomic_DNA"/>
</dbReference>